<dbReference type="InterPro" id="IPR050757">
    <property type="entry name" value="Collagen_mod_GT25"/>
</dbReference>
<proteinExistence type="inferred from homology"/>
<evidence type="ECO:0008006" key="6">
    <source>
        <dbReference type="Google" id="ProtNLM"/>
    </source>
</evidence>
<evidence type="ECO:0000256" key="2">
    <source>
        <dbReference type="ARBA" id="ARBA00022676"/>
    </source>
</evidence>
<organism evidence="4 5">
    <name type="scientific">Pseudomassariella vexata</name>
    <dbReference type="NCBI Taxonomy" id="1141098"/>
    <lineage>
        <taxon>Eukaryota</taxon>
        <taxon>Fungi</taxon>
        <taxon>Dikarya</taxon>
        <taxon>Ascomycota</taxon>
        <taxon>Pezizomycotina</taxon>
        <taxon>Sordariomycetes</taxon>
        <taxon>Xylariomycetidae</taxon>
        <taxon>Amphisphaeriales</taxon>
        <taxon>Pseudomassariaceae</taxon>
        <taxon>Pseudomassariella</taxon>
    </lineage>
</organism>
<keyword evidence="3" id="KW-0808">Transferase</keyword>
<evidence type="ECO:0000313" key="4">
    <source>
        <dbReference type="EMBL" id="ORY66311.1"/>
    </source>
</evidence>
<dbReference type="Proteomes" id="UP000193689">
    <property type="component" value="Unassembled WGS sequence"/>
</dbReference>
<dbReference type="GeneID" id="63773450"/>
<keyword evidence="5" id="KW-1185">Reference proteome</keyword>
<protein>
    <recommendedName>
        <fullName evidence="6">Glycosyltransferase family 25 protein</fullName>
    </recommendedName>
</protein>
<dbReference type="EMBL" id="MCFJ01000005">
    <property type="protein sequence ID" value="ORY66311.1"/>
    <property type="molecule type" value="Genomic_DNA"/>
</dbReference>
<dbReference type="PANTHER" id="PTHR10730">
    <property type="entry name" value="PROCOLLAGEN-LYSINE,2-OXOGLUTARATE 5-DIOXYGENASE/GLYCOSYLTRANSFERASE 25 FAMILY MEMBER"/>
    <property type="match status" value="1"/>
</dbReference>
<dbReference type="AlphaFoldDB" id="A0A1Y2E433"/>
<gene>
    <name evidence="4" type="ORF">BCR38DRAFT_366772</name>
</gene>
<reference evidence="4 5" key="1">
    <citation type="submission" date="2016-07" db="EMBL/GenBank/DDBJ databases">
        <title>Pervasive Adenine N6-methylation of Active Genes in Fungi.</title>
        <authorList>
            <consortium name="DOE Joint Genome Institute"/>
            <person name="Mondo S.J."/>
            <person name="Dannebaum R.O."/>
            <person name="Kuo R.C."/>
            <person name="Labutti K."/>
            <person name="Haridas S."/>
            <person name="Kuo A."/>
            <person name="Salamov A."/>
            <person name="Ahrendt S.R."/>
            <person name="Lipzen A."/>
            <person name="Sullivan W."/>
            <person name="Andreopoulos W.B."/>
            <person name="Clum A."/>
            <person name="Lindquist E."/>
            <person name="Daum C."/>
            <person name="Ramamoorthy G.K."/>
            <person name="Gryganskyi A."/>
            <person name="Culley D."/>
            <person name="Magnuson J.K."/>
            <person name="James T.Y."/>
            <person name="O'Malley M.A."/>
            <person name="Stajich J.E."/>
            <person name="Spatafora J.W."/>
            <person name="Visel A."/>
            <person name="Grigoriev I.V."/>
        </authorList>
    </citation>
    <scope>NUCLEOTIDE SEQUENCE [LARGE SCALE GENOMIC DNA]</scope>
    <source>
        <strain evidence="4 5">CBS 129021</strain>
    </source>
</reference>
<dbReference type="PANTHER" id="PTHR10730:SF53">
    <property type="entry name" value="GLYCOSYLTRANSFERASE 25 FAMILY MEMBER"/>
    <property type="match status" value="1"/>
</dbReference>
<dbReference type="GO" id="GO:0016740">
    <property type="term" value="F:transferase activity"/>
    <property type="evidence" value="ECO:0007669"/>
    <property type="project" value="UniProtKB-KW"/>
</dbReference>
<name>A0A1Y2E433_9PEZI</name>
<evidence type="ECO:0000256" key="1">
    <source>
        <dbReference type="ARBA" id="ARBA00006721"/>
    </source>
</evidence>
<comment type="caution">
    <text evidence="4">The sequence shown here is derived from an EMBL/GenBank/DDBJ whole genome shotgun (WGS) entry which is preliminary data.</text>
</comment>
<dbReference type="STRING" id="1141098.A0A1Y2E433"/>
<dbReference type="RefSeq" id="XP_040717275.1">
    <property type="nucleotide sequence ID" value="XM_040857238.1"/>
</dbReference>
<sequence>MGFLSLRIIKILLIATALCVTLSAWTLSWRLDLSQVSQNTVTAIQEWSTDYLRRSNRTLGFEKILVISTGSSWRLEGLLKASNFTGFDVEVPRQPQWTSQYVDEFRGIGTVDKTIRVGPGQARCWLGHLNALSYMIEREWATALIMEDDVDWDIAIKEQFALVAPHIRSVTQSWSSSARLPYGNKWDLLWVGHCGDAIPKSGGVYIFDDTLPRTADYRENNGRHIQLTSKPQQRVIHISDGPVCTYAYALTLAAARKVFQHSRNGVENIITTDLRQWCQAGFLTCVTVNPELFHHHKKAGEVSSEIAVVEGWDSLATPASVDFTANIRYSARCNSVSSKLVTCIDETIHD</sequence>
<accession>A0A1Y2E433</accession>
<keyword evidence="2" id="KW-0328">Glycosyltransferase</keyword>
<evidence type="ECO:0000256" key="3">
    <source>
        <dbReference type="ARBA" id="ARBA00022679"/>
    </source>
</evidence>
<evidence type="ECO:0000313" key="5">
    <source>
        <dbReference type="Proteomes" id="UP000193689"/>
    </source>
</evidence>
<dbReference type="InParanoid" id="A0A1Y2E433"/>
<comment type="similarity">
    <text evidence="1">Belongs to the glycosyltransferase 25 family.</text>
</comment>
<dbReference type="OrthoDB" id="47375at2759"/>